<gene>
    <name evidence="1" type="ORF">PIB30_108318</name>
</gene>
<sequence>LLKIRITSYRFGTWRCQSECRNLKGNLVDVGIEVVVDLEVVLIEEGLLVFLASDSLLSLLLFLSLPPLQLGALEELSNNLLYIDIFSNDDGVDEHSPLNG</sequence>
<evidence type="ECO:0000313" key="2">
    <source>
        <dbReference type="Proteomes" id="UP001341840"/>
    </source>
</evidence>
<keyword evidence="2" id="KW-1185">Reference proteome</keyword>
<accession>A0ABU6ZYN7</accession>
<name>A0ABU6ZYN7_9FABA</name>
<dbReference type="EMBL" id="JASCZI010276858">
    <property type="protein sequence ID" value="MED6226901.1"/>
    <property type="molecule type" value="Genomic_DNA"/>
</dbReference>
<feature type="non-terminal residue" evidence="1">
    <location>
        <position position="1"/>
    </location>
</feature>
<reference evidence="1 2" key="1">
    <citation type="journal article" date="2023" name="Plants (Basel)">
        <title>Bridging the Gap: Combining Genomics and Transcriptomics Approaches to Understand Stylosanthes scabra, an Orphan Legume from the Brazilian Caatinga.</title>
        <authorList>
            <person name="Ferreira-Neto J.R.C."/>
            <person name="da Silva M.D."/>
            <person name="Binneck E."/>
            <person name="de Melo N.F."/>
            <person name="da Silva R.H."/>
            <person name="de Melo A.L.T.M."/>
            <person name="Pandolfi V."/>
            <person name="Bustamante F.O."/>
            <person name="Brasileiro-Vidal A.C."/>
            <person name="Benko-Iseppon A.M."/>
        </authorList>
    </citation>
    <scope>NUCLEOTIDE SEQUENCE [LARGE SCALE GENOMIC DNA]</scope>
    <source>
        <tissue evidence="1">Leaves</tissue>
    </source>
</reference>
<proteinExistence type="predicted"/>
<dbReference type="Proteomes" id="UP001341840">
    <property type="component" value="Unassembled WGS sequence"/>
</dbReference>
<comment type="caution">
    <text evidence="1">The sequence shown here is derived from an EMBL/GenBank/DDBJ whole genome shotgun (WGS) entry which is preliminary data.</text>
</comment>
<protein>
    <submittedName>
        <fullName evidence="1">Uncharacterized protein</fullName>
    </submittedName>
</protein>
<evidence type="ECO:0000313" key="1">
    <source>
        <dbReference type="EMBL" id="MED6226901.1"/>
    </source>
</evidence>
<organism evidence="1 2">
    <name type="scientific">Stylosanthes scabra</name>
    <dbReference type="NCBI Taxonomy" id="79078"/>
    <lineage>
        <taxon>Eukaryota</taxon>
        <taxon>Viridiplantae</taxon>
        <taxon>Streptophyta</taxon>
        <taxon>Embryophyta</taxon>
        <taxon>Tracheophyta</taxon>
        <taxon>Spermatophyta</taxon>
        <taxon>Magnoliopsida</taxon>
        <taxon>eudicotyledons</taxon>
        <taxon>Gunneridae</taxon>
        <taxon>Pentapetalae</taxon>
        <taxon>rosids</taxon>
        <taxon>fabids</taxon>
        <taxon>Fabales</taxon>
        <taxon>Fabaceae</taxon>
        <taxon>Papilionoideae</taxon>
        <taxon>50 kb inversion clade</taxon>
        <taxon>dalbergioids sensu lato</taxon>
        <taxon>Dalbergieae</taxon>
        <taxon>Pterocarpus clade</taxon>
        <taxon>Stylosanthes</taxon>
    </lineage>
</organism>